<keyword evidence="2" id="KW-1185">Reference proteome</keyword>
<gene>
    <name evidence="1" type="ORF">G7Z17_g7071</name>
</gene>
<comment type="caution">
    <text evidence="1">The sequence shown here is derived from an EMBL/GenBank/DDBJ whole genome shotgun (WGS) entry which is preliminary data.</text>
</comment>
<dbReference type="SUPFAM" id="SSF54427">
    <property type="entry name" value="NTF2-like"/>
    <property type="match status" value="1"/>
</dbReference>
<dbReference type="EMBL" id="JAANBB010000149">
    <property type="protein sequence ID" value="KAF7548408.1"/>
    <property type="molecule type" value="Genomic_DNA"/>
</dbReference>
<evidence type="ECO:0000313" key="2">
    <source>
        <dbReference type="Proteomes" id="UP000722485"/>
    </source>
</evidence>
<evidence type="ECO:0000313" key="1">
    <source>
        <dbReference type="EMBL" id="KAF7548408.1"/>
    </source>
</evidence>
<sequence length="143" mass="16336">MATHKLNAKLSEWWELVFDLKPDSPQEDWDKFSSHINPDALFYNNGMTGPPARGIEEIVSEMKKLLGFWSIIERRVVSEGTDAAGKTAFCCMNNRLAILGEEIDFPETQVVMFDDQERIIEQRLYCNPAPITEIIQRKKSAAT</sequence>
<protein>
    <recommendedName>
        <fullName evidence="3">SnoaL-like domain-containing protein</fullName>
    </recommendedName>
</protein>
<dbReference type="AlphaFoldDB" id="A0A9P5H8L7"/>
<dbReference type="InterPro" id="IPR032710">
    <property type="entry name" value="NTF2-like_dom_sf"/>
</dbReference>
<dbReference type="OrthoDB" id="3775006at2759"/>
<dbReference type="Gene3D" id="3.10.450.50">
    <property type="match status" value="1"/>
</dbReference>
<name>A0A9P5H8L7_9HYPO</name>
<accession>A0A9P5H8L7</accession>
<organism evidence="1 2">
    <name type="scientific">Cylindrodendrum hubeiense</name>
    <dbReference type="NCBI Taxonomy" id="595255"/>
    <lineage>
        <taxon>Eukaryota</taxon>
        <taxon>Fungi</taxon>
        <taxon>Dikarya</taxon>
        <taxon>Ascomycota</taxon>
        <taxon>Pezizomycotina</taxon>
        <taxon>Sordariomycetes</taxon>
        <taxon>Hypocreomycetidae</taxon>
        <taxon>Hypocreales</taxon>
        <taxon>Nectriaceae</taxon>
        <taxon>Cylindrodendrum</taxon>
    </lineage>
</organism>
<evidence type="ECO:0008006" key="3">
    <source>
        <dbReference type="Google" id="ProtNLM"/>
    </source>
</evidence>
<dbReference type="Proteomes" id="UP000722485">
    <property type="component" value="Unassembled WGS sequence"/>
</dbReference>
<proteinExistence type="predicted"/>
<reference evidence="1" key="1">
    <citation type="submission" date="2020-03" db="EMBL/GenBank/DDBJ databases">
        <title>Draft Genome Sequence of Cylindrodendrum hubeiense.</title>
        <authorList>
            <person name="Buettner E."/>
            <person name="Kellner H."/>
        </authorList>
    </citation>
    <scope>NUCLEOTIDE SEQUENCE</scope>
    <source>
        <strain evidence="1">IHI 201604</strain>
    </source>
</reference>